<keyword evidence="4" id="KW-1185">Reference proteome</keyword>
<comment type="caution">
    <text evidence="3">The sequence shown here is derived from an EMBL/GenBank/DDBJ whole genome shotgun (WGS) entry which is preliminary data.</text>
</comment>
<dbReference type="eggNOG" id="COG2972">
    <property type="taxonomic scope" value="Bacteria"/>
</dbReference>
<dbReference type="GO" id="GO:0000155">
    <property type="term" value="F:phosphorelay sensor kinase activity"/>
    <property type="evidence" value="ECO:0007669"/>
    <property type="project" value="InterPro"/>
</dbReference>
<dbReference type="InterPro" id="IPR010559">
    <property type="entry name" value="Sig_transdc_His_kin_internal"/>
</dbReference>
<name>A1ZNY7_MICM2</name>
<feature type="domain" description="Signal transduction histidine kinase internal region" evidence="2">
    <location>
        <begin position="179"/>
        <end position="257"/>
    </location>
</feature>
<proteinExistence type="predicted"/>
<dbReference type="OrthoDB" id="9792992at2"/>
<evidence type="ECO:0000313" key="4">
    <source>
        <dbReference type="Proteomes" id="UP000004095"/>
    </source>
</evidence>
<dbReference type="Gene3D" id="3.30.565.10">
    <property type="entry name" value="Histidine kinase-like ATPase, C-terminal domain"/>
    <property type="match status" value="1"/>
</dbReference>
<feature type="transmembrane region" description="Helical" evidence="1">
    <location>
        <begin position="49"/>
        <end position="67"/>
    </location>
</feature>
<organism evidence="3 4">
    <name type="scientific">Microscilla marina ATCC 23134</name>
    <dbReference type="NCBI Taxonomy" id="313606"/>
    <lineage>
        <taxon>Bacteria</taxon>
        <taxon>Pseudomonadati</taxon>
        <taxon>Bacteroidota</taxon>
        <taxon>Cytophagia</taxon>
        <taxon>Cytophagales</taxon>
        <taxon>Microscillaceae</taxon>
        <taxon>Microscilla</taxon>
    </lineage>
</organism>
<feature type="transmembrane region" description="Helical" evidence="1">
    <location>
        <begin position="142"/>
        <end position="163"/>
    </location>
</feature>
<dbReference type="Proteomes" id="UP000004095">
    <property type="component" value="Unassembled WGS sequence"/>
</dbReference>
<sequence>MTFNLLPKYKSNHQRLLLHVLFWVSYVLFFTILWGSYDDHYYRELKVQILLLPGRMLIVYFNLYFLLPRFLLKKRYLSYVLWLIPTSMLIGMLSRSLIFYFYYPIYNPGFIKTTYLTTEVIVQYMIPAHISNLWSVFKVIKYAVGFNTVLLLTTGVKILKFWYKDKQAAKLLEKEKLEAELKFLKGQIHPHFLFNTLNNLYALTLKKDEHAPEIVLKLSDLMNYMLYDTNTQYIDIEKEINYIKNYIALEKIRYGNRVDISFNIAGQVAGNKIAPMLILPFVENSFKHGVSGEIDHAWITIDLLLQGNQMTLKVENSKSTEYIKRSQREYASGIGLVNVKRRLDLLYTDQYELKVFDEEPSTYLVVLKLTLESSFVAFDSVKPQGDQEQISPQKPVKN</sequence>
<dbReference type="EMBL" id="AAWS01000020">
    <property type="protein sequence ID" value="EAY27779.1"/>
    <property type="molecule type" value="Genomic_DNA"/>
</dbReference>
<dbReference type="GO" id="GO:0016020">
    <property type="term" value="C:membrane"/>
    <property type="evidence" value="ECO:0007669"/>
    <property type="project" value="InterPro"/>
</dbReference>
<dbReference type="AlphaFoldDB" id="A1ZNY7"/>
<keyword evidence="1" id="KW-0472">Membrane</keyword>
<dbReference type="Pfam" id="PF06580">
    <property type="entry name" value="His_kinase"/>
    <property type="match status" value="1"/>
</dbReference>
<dbReference type="RefSeq" id="WP_002698727.1">
    <property type="nucleotide sequence ID" value="NZ_AAWS01000020.1"/>
</dbReference>
<evidence type="ECO:0000313" key="3">
    <source>
        <dbReference type="EMBL" id="EAY27779.1"/>
    </source>
</evidence>
<protein>
    <submittedName>
        <fullName evidence="3">Putative two component system, sensor protein</fullName>
    </submittedName>
</protein>
<gene>
    <name evidence="3" type="ORF">M23134_00219</name>
</gene>
<dbReference type="PANTHER" id="PTHR34220">
    <property type="entry name" value="SENSOR HISTIDINE KINASE YPDA"/>
    <property type="match status" value="1"/>
</dbReference>
<evidence type="ECO:0000259" key="2">
    <source>
        <dbReference type="Pfam" id="PF06580"/>
    </source>
</evidence>
<dbReference type="PANTHER" id="PTHR34220:SF7">
    <property type="entry name" value="SENSOR HISTIDINE KINASE YPDA"/>
    <property type="match status" value="1"/>
</dbReference>
<dbReference type="InterPro" id="IPR036890">
    <property type="entry name" value="HATPase_C_sf"/>
</dbReference>
<evidence type="ECO:0000256" key="1">
    <source>
        <dbReference type="SAM" id="Phobius"/>
    </source>
</evidence>
<feature type="transmembrane region" description="Helical" evidence="1">
    <location>
        <begin position="16"/>
        <end position="37"/>
    </location>
</feature>
<dbReference type="InterPro" id="IPR050640">
    <property type="entry name" value="Bact_2-comp_sensor_kinase"/>
</dbReference>
<feature type="transmembrane region" description="Helical" evidence="1">
    <location>
        <begin position="79"/>
        <end position="103"/>
    </location>
</feature>
<keyword evidence="1" id="KW-0812">Transmembrane</keyword>
<reference evidence="3 4" key="1">
    <citation type="submission" date="2007-01" db="EMBL/GenBank/DDBJ databases">
        <authorList>
            <person name="Haygood M."/>
            <person name="Podell S."/>
            <person name="Anderson C."/>
            <person name="Hopkinson B."/>
            <person name="Roe K."/>
            <person name="Barbeau K."/>
            <person name="Gaasterland T."/>
            <person name="Ferriera S."/>
            <person name="Johnson J."/>
            <person name="Kravitz S."/>
            <person name="Beeson K."/>
            <person name="Sutton G."/>
            <person name="Rogers Y.-H."/>
            <person name="Friedman R."/>
            <person name="Frazier M."/>
            <person name="Venter J.C."/>
        </authorList>
    </citation>
    <scope>NUCLEOTIDE SEQUENCE [LARGE SCALE GENOMIC DNA]</scope>
    <source>
        <strain evidence="3 4">ATCC 23134</strain>
    </source>
</reference>
<accession>A1ZNY7</accession>
<keyword evidence="1" id="KW-1133">Transmembrane helix</keyword>